<dbReference type="PANTHER" id="PTHR40086">
    <property type="entry name" value="PHOSPHOTRANSFERASE YTMP-RELATED"/>
    <property type="match status" value="1"/>
</dbReference>
<dbReference type="Gene3D" id="3.90.1200.10">
    <property type="match status" value="1"/>
</dbReference>
<name>C4K722_HAMD5</name>
<gene>
    <name evidence="1" type="ordered locus">HDEF_1769</name>
</gene>
<proteinExistence type="predicted"/>
<dbReference type="SUPFAM" id="SSF56112">
    <property type="entry name" value="Protein kinase-like (PK-like)"/>
    <property type="match status" value="1"/>
</dbReference>
<dbReference type="GO" id="GO:0016301">
    <property type="term" value="F:kinase activity"/>
    <property type="evidence" value="ECO:0007669"/>
    <property type="project" value="UniProtKB-KW"/>
</dbReference>
<keyword evidence="2" id="KW-1185">Reference proteome</keyword>
<evidence type="ECO:0000313" key="2">
    <source>
        <dbReference type="Proteomes" id="UP000002334"/>
    </source>
</evidence>
<evidence type="ECO:0000313" key="1">
    <source>
        <dbReference type="EMBL" id="ACQ68365.1"/>
    </source>
</evidence>
<keyword evidence="1" id="KW-0418">Kinase</keyword>
<dbReference type="STRING" id="572265.HDEF_1769"/>
<dbReference type="GeneID" id="66261360"/>
<dbReference type="AlphaFoldDB" id="C4K722"/>
<dbReference type="eggNOG" id="COG0510">
    <property type="taxonomic scope" value="Bacteria"/>
</dbReference>
<organism evidence="1 2">
    <name type="scientific">Hamiltonella defensa subsp. Acyrthosiphon pisum (strain 5AT)</name>
    <dbReference type="NCBI Taxonomy" id="572265"/>
    <lineage>
        <taxon>Bacteria</taxon>
        <taxon>Pseudomonadati</taxon>
        <taxon>Pseudomonadota</taxon>
        <taxon>Gammaproteobacteria</taxon>
        <taxon>Enterobacterales</taxon>
        <taxon>Enterobacteriaceae</taxon>
        <taxon>aphid secondary symbionts</taxon>
        <taxon>Candidatus Williamhamiltonella</taxon>
    </lineage>
</organism>
<dbReference type="EMBL" id="CP001277">
    <property type="protein sequence ID" value="ACQ68365.1"/>
    <property type="molecule type" value="Genomic_DNA"/>
</dbReference>
<reference evidence="1 2" key="1">
    <citation type="journal article" date="2009" name="Proc. Natl. Acad. Sci. U.S.A.">
        <title>Hamiltonella defensa, genome evolution of protective bacterial endosymbiont from pathogenic ancestors.</title>
        <authorList>
            <person name="Degnan P.H."/>
            <person name="Yu Y."/>
            <person name="Sisneros N."/>
            <person name="Wing R.A."/>
            <person name="Moran N.A."/>
        </authorList>
    </citation>
    <scope>NUCLEOTIDE SEQUENCE [LARGE SCALE GENOMIC DNA]</scope>
    <source>
        <strain evidence="2">5AT</strain>
    </source>
</reference>
<dbReference type="KEGG" id="hde:HDEF_1769"/>
<dbReference type="PANTHER" id="PTHR40086:SF1">
    <property type="entry name" value="CELL CYCLE REGULATOR CCRZ"/>
    <property type="match status" value="1"/>
</dbReference>
<sequence length="350" mass="42315">MRQRVAFIECGCNIYWQNFIIFERFLYQRTLSHGIQCRKTVQIQYTYNIDINKKMNNQIMKSFLIKELNLNKDENIKITAIGGITNKNYLILTKKMKLVLRVPGVATENFINRHNEKNNSELVFKMGINPETIYFDTISGIKITQYIPDSETFSPGLVRKKNNIENISLCFRQLHQSNIKFCNEFNAFSEYKKYQHILNLKHDHDGIYHNKMLVEFFYKTEKILDRLNKDRCPCHNDLVAENIVKSGDKIYLIDWEYSGMNDPMWDLAPHFLECQFNSEEEQIFLTYYFERNIPKESKQKILLFKFMQYVLWPLWAKVKEQYDDNFEKYDINRFKNAYQFMRQYQEQYEK</sequence>
<dbReference type="Pfam" id="PF01633">
    <property type="entry name" value="Choline_kinase"/>
    <property type="match status" value="1"/>
</dbReference>
<dbReference type="Gene3D" id="3.30.200.20">
    <property type="entry name" value="Phosphorylase Kinase, domain 1"/>
    <property type="match status" value="1"/>
</dbReference>
<dbReference type="InterPro" id="IPR052077">
    <property type="entry name" value="CcrZ_PhaseVar_Mediator"/>
</dbReference>
<dbReference type="InterPro" id="IPR011009">
    <property type="entry name" value="Kinase-like_dom_sf"/>
</dbReference>
<dbReference type="HOGENOM" id="CLU_055115_1_0_6"/>
<dbReference type="RefSeq" id="WP_015874129.1">
    <property type="nucleotide sequence ID" value="NC_012751.1"/>
</dbReference>
<dbReference type="CDD" id="cd05151">
    <property type="entry name" value="ChoK-like"/>
    <property type="match status" value="1"/>
</dbReference>
<keyword evidence="1" id="KW-0808">Transferase</keyword>
<accession>C4K722</accession>
<dbReference type="Proteomes" id="UP000002334">
    <property type="component" value="Chromosome"/>
</dbReference>
<protein>
    <submittedName>
        <fullName evidence="1">Choline/ethanolamine kinase</fullName>
    </submittedName>
</protein>